<evidence type="ECO:0000313" key="3">
    <source>
        <dbReference type="Proteomes" id="UP001500795"/>
    </source>
</evidence>
<dbReference type="InterPro" id="IPR025746">
    <property type="entry name" value="PilX_N_dom"/>
</dbReference>
<accession>A0ABP6W8V2</accession>
<dbReference type="EMBL" id="BAABCX010000004">
    <property type="protein sequence ID" value="GAA3547216.1"/>
    <property type="molecule type" value="Genomic_DNA"/>
</dbReference>
<gene>
    <name evidence="2" type="ORF">GCM10022394_29100</name>
</gene>
<sequence>MRNRVKGFTTVTITLLLVSILVAVSAFIGKVLVSEKRIALNEIEYRVAFAAAEKGVASAMAELKVNPTATVLSGAVAISSAQASYSVTMTPNGAATGVTDVVSVATLDTGGQTTVSVQLAERSILNPNSSGPAAPLLVGGASTGISGNMTVVANPNGGGPGVPVSVWSGKDISGGGSMQTCHLGDYASGSGCSASISTKSGGTVVFDTDVVDNDPDFPADMLEYIFGYGAGDWDKIEAMATAVVTSCSEVNAPGFFIVDGGGECDLSGVTSSASSPAIVIVKDANVKANGGDKFYGLLFSYDSDPTDATVFNLKLNGGAQIFGAISTNHGGDNLNGTFDAVYDAGVFCILTNCDSSGGGVGNPFVSISTIPGSWKDW</sequence>
<organism evidence="2 3">
    <name type="scientific">Zobellella aerophila</name>
    <dbReference type="NCBI Taxonomy" id="870480"/>
    <lineage>
        <taxon>Bacteria</taxon>
        <taxon>Pseudomonadati</taxon>
        <taxon>Pseudomonadota</taxon>
        <taxon>Gammaproteobacteria</taxon>
        <taxon>Aeromonadales</taxon>
        <taxon>Aeromonadaceae</taxon>
        <taxon>Zobellella</taxon>
    </lineage>
</organism>
<evidence type="ECO:0000259" key="1">
    <source>
        <dbReference type="Pfam" id="PF14341"/>
    </source>
</evidence>
<reference evidence="3" key="1">
    <citation type="journal article" date="2019" name="Int. J. Syst. Evol. Microbiol.">
        <title>The Global Catalogue of Microorganisms (GCM) 10K type strain sequencing project: providing services to taxonomists for standard genome sequencing and annotation.</title>
        <authorList>
            <consortium name="The Broad Institute Genomics Platform"/>
            <consortium name="The Broad Institute Genome Sequencing Center for Infectious Disease"/>
            <person name="Wu L."/>
            <person name="Ma J."/>
        </authorList>
    </citation>
    <scope>NUCLEOTIDE SEQUENCE [LARGE SCALE GENOMIC DNA]</scope>
    <source>
        <strain evidence="3">JCM 17110</strain>
    </source>
</reference>
<dbReference type="RefSeq" id="WP_344959332.1">
    <property type="nucleotide sequence ID" value="NZ_BAABCX010000004.1"/>
</dbReference>
<dbReference type="Pfam" id="PF14341">
    <property type="entry name" value="PilX_N"/>
    <property type="match status" value="1"/>
</dbReference>
<feature type="domain" description="Type 4 fimbrial biogenesis protein PilX N-terminal" evidence="1">
    <location>
        <begin position="6"/>
        <end position="56"/>
    </location>
</feature>
<comment type="caution">
    <text evidence="2">The sequence shown here is derived from an EMBL/GenBank/DDBJ whole genome shotgun (WGS) entry which is preliminary data.</text>
</comment>
<name>A0ABP6W8V2_9GAMM</name>
<proteinExistence type="predicted"/>
<dbReference type="Proteomes" id="UP001500795">
    <property type="component" value="Unassembled WGS sequence"/>
</dbReference>
<protein>
    <recommendedName>
        <fullName evidence="1">Type 4 fimbrial biogenesis protein PilX N-terminal domain-containing protein</fullName>
    </recommendedName>
</protein>
<keyword evidence="3" id="KW-1185">Reference proteome</keyword>
<evidence type="ECO:0000313" key="2">
    <source>
        <dbReference type="EMBL" id="GAA3547216.1"/>
    </source>
</evidence>